<feature type="region of interest" description="Disordered" evidence="9">
    <location>
        <begin position="606"/>
        <end position="650"/>
    </location>
</feature>
<dbReference type="InterPro" id="IPR051960">
    <property type="entry name" value="eIF2B_gamma"/>
</dbReference>
<dbReference type="GO" id="GO:0005829">
    <property type="term" value="C:cytosol"/>
    <property type="evidence" value="ECO:0007669"/>
    <property type="project" value="UniProtKB-SubCell"/>
</dbReference>
<evidence type="ECO:0000256" key="1">
    <source>
        <dbReference type="ARBA" id="ARBA00004514"/>
    </source>
</evidence>
<accession>A0AAN7ZMW4</accession>
<name>A0AAN7ZMW4_9PEZI</name>
<dbReference type="InterPro" id="IPR011004">
    <property type="entry name" value="Trimer_LpxA-like_sf"/>
</dbReference>
<evidence type="ECO:0000256" key="6">
    <source>
        <dbReference type="ARBA" id="ARBA00044196"/>
    </source>
</evidence>
<feature type="compositionally biased region" description="Gly residues" evidence="9">
    <location>
        <begin position="558"/>
        <end position="570"/>
    </location>
</feature>
<dbReference type="Proteomes" id="UP001310594">
    <property type="component" value="Unassembled WGS sequence"/>
</dbReference>
<dbReference type="PANTHER" id="PTHR45989:SF1">
    <property type="entry name" value="TRANSLATION INITIATION FACTOR EIF-2B SUBUNIT GAMMA"/>
    <property type="match status" value="1"/>
</dbReference>
<evidence type="ECO:0000256" key="2">
    <source>
        <dbReference type="ARBA" id="ARBA00007878"/>
    </source>
</evidence>
<gene>
    <name evidence="11" type="primary">GCD1</name>
    <name evidence="11" type="ORF">LTR97_007644</name>
</gene>
<dbReference type="InterPro" id="IPR029044">
    <property type="entry name" value="Nucleotide-diphossugar_trans"/>
</dbReference>
<comment type="subcellular location">
    <subcellularLocation>
        <location evidence="1">Cytoplasm</location>
        <location evidence="1">Cytosol</location>
    </subcellularLocation>
</comment>
<dbReference type="Gene3D" id="3.90.550.10">
    <property type="entry name" value="Spore Coat Polysaccharide Biosynthesis Protein SpsA, Chain A"/>
    <property type="match status" value="1"/>
</dbReference>
<dbReference type="GO" id="GO:0005085">
    <property type="term" value="F:guanyl-nucleotide exchange factor activity"/>
    <property type="evidence" value="ECO:0007669"/>
    <property type="project" value="TreeGrafter"/>
</dbReference>
<evidence type="ECO:0000313" key="12">
    <source>
        <dbReference type="Proteomes" id="UP001310594"/>
    </source>
</evidence>
<dbReference type="InterPro" id="IPR056764">
    <property type="entry name" value="LbH_EIF2B3/5"/>
</dbReference>
<evidence type="ECO:0000256" key="7">
    <source>
        <dbReference type="ARBA" id="ARBA00044229"/>
    </source>
</evidence>
<dbReference type="EMBL" id="JAVRQU010000011">
    <property type="protein sequence ID" value="KAK5697506.1"/>
    <property type="molecule type" value="Genomic_DNA"/>
</dbReference>
<feature type="region of interest" description="Disordered" evidence="9">
    <location>
        <begin position="310"/>
        <end position="334"/>
    </location>
</feature>
<comment type="caution">
    <text evidence="11">The sequence shown here is derived from an EMBL/GenBank/DDBJ whole genome shotgun (WGS) entry which is preliminary data.</text>
</comment>
<protein>
    <recommendedName>
        <fullName evidence="6">Translation initiation factor eIF2B subunit gamma</fullName>
    </recommendedName>
    <alternativeName>
        <fullName evidence="7">eIF2B GDP-GTP exchange factor subunit gamma</fullName>
    </alternativeName>
</protein>
<sequence length="650" mass="69491">MPHSTQPPLPSLQALILCGPGLSLNTFTSNPTQSPKCLLPIANRPMLWYPLSYCHAMGILSIHLIIPPDAKEALETALATHPALTSLPGPKPEVLSPGGLEQTSGTAGLLALPEVQGVVTRDFVVLPCDLVSELDGSKVLQQWLTLNPSSSSNSKQSKRRGGMAVYYPTHGREGISSESKNVVDETDFLATVPIEAPAVPPPAGSLRSNIEEVVLTMPTDTLNDTLEENNGSFPIRQRLLNKHSNVKMRTKYRDAHVYFFPHWVKEFIGHSANGERFESLSEDVLGAWAQAGWRPSLAGKLGLDEVLGGKRGAEEDSGEAEGTQATFDDDAEDGLMMTPAKFAEDDGEDGEQEVDVMALSSTKVSVPVRVKQEREEKAFASRVRVTATTKTELQTMPKPDSKPEIKTKSHVHIPPLLAYIQPPLPSLPLIRRVDTAPQLASISLYLAKLPATSSAEPGVVYNPLAHEHKVHPTAIIGPQSRVSEGDSLVAENVTIGSRTNIKESVIGANCEIGGMVKLTRCVLMEGVVVGDGVTLTNCIVGKRARIEGMASAPTSVDGGSGKAGDGVGDGAKGKGKGKKRAEDEEERTKLTDCEVAPFFVVEAGTESKGETLKGFDEEGSLDEGEDGEGEDEDEEDGLGGFDERAGFDEE</sequence>
<keyword evidence="3" id="KW-0963">Cytoplasm</keyword>
<feature type="compositionally biased region" description="Basic and acidic residues" evidence="9">
    <location>
        <begin position="641"/>
        <end position="650"/>
    </location>
</feature>
<dbReference type="SUPFAM" id="SSF51161">
    <property type="entry name" value="Trimeric LpxA-like enzymes"/>
    <property type="match status" value="1"/>
</dbReference>
<dbReference type="AlphaFoldDB" id="A0AAN7ZMW4"/>
<evidence type="ECO:0000313" key="11">
    <source>
        <dbReference type="EMBL" id="KAK5697506.1"/>
    </source>
</evidence>
<evidence type="ECO:0000256" key="9">
    <source>
        <dbReference type="SAM" id="MobiDB-lite"/>
    </source>
</evidence>
<evidence type="ECO:0000259" key="10">
    <source>
        <dbReference type="Pfam" id="PF25084"/>
    </source>
</evidence>
<feature type="compositionally biased region" description="Basic and acidic residues" evidence="9">
    <location>
        <begin position="580"/>
        <end position="592"/>
    </location>
</feature>
<comment type="subunit">
    <text evidence="8">Component of the translation initiation factor 2B (eIF2B) complex which is a heterodecamer of two sets of five different subunits: alpha, beta, gamma, delta and epsilon. Subunits alpha, beta and delta comprise a regulatory subcomplex and subunits epsilon and gamma comprise a catalytic subcomplex. Within the complex, the hexameric regulatory complex resides at the center, with the two heterodimeric catalytic subcomplexes bound on opposite sides.</text>
</comment>
<evidence type="ECO:0000256" key="8">
    <source>
        <dbReference type="ARBA" id="ARBA00046432"/>
    </source>
</evidence>
<dbReference type="GO" id="GO:0003743">
    <property type="term" value="F:translation initiation factor activity"/>
    <property type="evidence" value="ECO:0007669"/>
    <property type="project" value="UniProtKB-KW"/>
</dbReference>
<feature type="domain" description="EIF2B subunit epsilon/gamma LbH" evidence="10">
    <location>
        <begin position="484"/>
        <end position="548"/>
    </location>
</feature>
<comment type="similarity">
    <text evidence="2">Belongs to the eIF-2B gamma/epsilon subunits family.</text>
</comment>
<keyword evidence="5" id="KW-0648">Protein biosynthesis</keyword>
<keyword evidence="4 11" id="KW-0396">Initiation factor</keyword>
<feature type="region of interest" description="Disordered" evidence="9">
    <location>
        <begin position="551"/>
        <end position="592"/>
    </location>
</feature>
<dbReference type="SUPFAM" id="SSF53448">
    <property type="entry name" value="Nucleotide-diphospho-sugar transferases"/>
    <property type="match status" value="1"/>
</dbReference>
<evidence type="ECO:0000256" key="5">
    <source>
        <dbReference type="ARBA" id="ARBA00022917"/>
    </source>
</evidence>
<evidence type="ECO:0000256" key="4">
    <source>
        <dbReference type="ARBA" id="ARBA00022540"/>
    </source>
</evidence>
<dbReference type="PANTHER" id="PTHR45989">
    <property type="entry name" value="TRANSLATION INITIATION FACTOR EIF-2B SUBUNIT GAMMA"/>
    <property type="match status" value="1"/>
</dbReference>
<reference evidence="11" key="1">
    <citation type="submission" date="2023-08" db="EMBL/GenBank/DDBJ databases">
        <title>Black Yeasts Isolated from many extreme environments.</title>
        <authorList>
            <person name="Coleine C."/>
            <person name="Stajich J.E."/>
            <person name="Selbmann L."/>
        </authorList>
    </citation>
    <scope>NUCLEOTIDE SEQUENCE</scope>
    <source>
        <strain evidence="11">CCFEE 5810</strain>
    </source>
</reference>
<dbReference type="Pfam" id="PF25084">
    <property type="entry name" value="LbH_EIF2B"/>
    <property type="match status" value="1"/>
</dbReference>
<dbReference type="GO" id="GO:0002183">
    <property type="term" value="P:cytoplasmic translational initiation"/>
    <property type="evidence" value="ECO:0007669"/>
    <property type="project" value="TreeGrafter"/>
</dbReference>
<organism evidence="11 12">
    <name type="scientific">Elasticomyces elasticus</name>
    <dbReference type="NCBI Taxonomy" id="574655"/>
    <lineage>
        <taxon>Eukaryota</taxon>
        <taxon>Fungi</taxon>
        <taxon>Dikarya</taxon>
        <taxon>Ascomycota</taxon>
        <taxon>Pezizomycotina</taxon>
        <taxon>Dothideomycetes</taxon>
        <taxon>Dothideomycetidae</taxon>
        <taxon>Mycosphaerellales</taxon>
        <taxon>Teratosphaeriaceae</taxon>
        <taxon>Elasticomyces</taxon>
    </lineage>
</organism>
<feature type="compositionally biased region" description="Basic and acidic residues" evidence="9">
    <location>
        <begin position="606"/>
        <end position="616"/>
    </location>
</feature>
<dbReference type="GO" id="GO:0005851">
    <property type="term" value="C:eukaryotic translation initiation factor 2B complex"/>
    <property type="evidence" value="ECO:0007669"/>
    <property type="project" value="TreeGrafter"/>
</dbReference>
<evidence type="ECO:0000256" key="3">
    <source>
        <dbReference type="ARBA" id="ARBA00022490"/>
    </source>
</evidence>
<feature type="compositionally biased region" description="Acidic residues" evidence="9">
    <location>
        <begin position="617"/>
        <end position="637"/>
    </location>
</feature>
<dbReference type="Gene3D" id="2.160.10.10">
    <property type="entry name" value="Hexapeptide repeat proteins"/>
    <property type="match status" value="1"/>
</dbReference>
<dbReference type="CDD" id="cd04652">
    <property type="entry name" value="LbH_eIF2B_gamma_C"/>
    <property type="match status" value="1"/>
</dbReference>
<proteinExistence type="inferred from homology"/>